<evidence type="ECO:0000313" key="3">
    <source>
        <dbReference type="Proteomes" id="UP000054937"/>
    </source>
</evidence>
<accession>A0A0V0Q9Q5</accession>
<keyword evidence="1" id="KW-1133">Transmembrane helix</keyword>
<name>A0A0V0Q9Q5_PSEPJ</name>
<dbReference type="InParanoid" id="A0A0V0Q9Q5"/>
<dbReference type="Proteomes" id="UP000054937">
    <property type="component" value="Unassembled WGS sequence"/>
</dbReference>
<proteinExistence type="predicted"/>
<dbReference type="EMBL" id="LDAU01000223">
    <property type="protein sequence ID" value="KRW98973.1"/>
    <property type="molecule type" value="Genomic_DNA"/>
</dbReference>
<dbReference type="AlphaFoldDB" id="A0A0V0Q9Q5"/>
<protein>
    <submittedName>
        <fullName evidence="2">Uncharacterized protein</fullName>
    </submittedName>
</protein>
<keyword evidence="1" id="KW-0472">Membrane</keyword>
<evidence type="ECO:0000256" key="1">
    <source>
        <dbReference type="SAM" id="Phobius"/>
    </source>
</evidence>
<comment type="caution">
    <text evidence="2">The sequence shown here is derived from an EMBL/GenBank/DDBJ whole genome shotgun (WGS) entry which is preliminary data.</text>
</comment>
<organism evidence="2 3">
    <name type="scientific">Pseudocohnilembus persalinus</name>
    <name type="common">Ciliate</name>
    <dbReference type="NCBI Taxonomy" id="266149"/>
    <lineage>
        <taxon>Eukaryota</taxon>
        <taxon>Sar</taxon>
        <taxon>Alveolata</taxon>
        <taxon>Ciliophora</taxon>
        <taxon>Intramacronucleata</taxon>
        <taxon>Oligohymenophorea</taxon>
        <taxon>Scuticociliatia</taxon>
        <taxon>Philasterida</taxon>
        <taxon>Pseudocohnilembidae</taxon>
        <taxon>Pseudocohnilembus</taxon>
    </lineage>
</organism>
<sequence>MDIDNSYEHYEPIVKKYKSGQQLIKDKLKELRFVLHKVHQYHEIDIRYTGWNTGNNAFRNILKQKYTLYEKIVKKISKVGFKISVFFLIFCVYMYFSYEASISVVQQKQQQMEKITEIKGDSGQLNQKVQDKDYITYKKEQIKNAFEQQGNFKIKDLKYQIH</sequence>
<keyword evidence="3" id="KW-1185">Reference proteome</keyword>
<evidence type="ECO:0000313" key="2">
    <source>
        <dbReference type="EMBL" id="KRW98973.1"/>
    </source>
</evidence>
<gene>
    <name evidence="2" type="ORF">PPERSA_11574</name>
</gene>
<keyword evidence="1" id="KW-0812">Transmembrane</keyword>
<reference evidence="2 3" key="1">
    <citation type="journal article" date="2015" name="Sci. Rep.">
        <title>Genome of the facultative scuticociliatosis pathogen Pseudocohnilembus persalinus provides insight into its virulence through horizontal gene transfer.</title>
        <authorList>
            <person name="Xiong J."/>
            <person name="Wang G."/>
            <person name="Cheng J."/>
            <person name="Tian M."/>
            <person name="Pan X."/>
            <person name="Warren A."/>
            <person name="Jiang C."/>
            <person name="Yuan D."/>
            <person name="Miao W."/>
        </authorList>
    </citation>
    <scope>NUCLEOTIDE SEQUENCE [LARGE SCALE GENOMIC DNA]</scope>
    <source>
        <strain evidence="2">36N120E</strain>
    </source>
</reference>
<feature type="transmembrane region" description="Helical" evidence="1">
    <location>
        <begin position="79"/>
        <end position="98"/>
    </location>
</feature>